<dbReference type="Pfam" id="PF00263">
    <property type="entry name" value="Secretin"/>
    <property type="match status" value="1"/>
</dbReference>
<dbReference type="EMBL" id="VZPU01000057">
    <property type="protein sequence ID" value="KAB0484177.1"/>
    <property type="molecule type" value="Genomic_DNA"/>
</dbReference>
<feature type="domain" description="Type II/III secretion system secretin-like" evidence="2">
    <location>
        <begin position="2"/>
        <end position="113"/>
    </location>
</feature>
<reference evidence="3" key="1">
    <citation type="submission" date="2019-09" db="EMBL/GenBank/DDBJ databases">
        <title>Draft genome sequences of 48 bacterial type strains from the CCUG.</title>
        <authorList>
            <person name="Tunovic T."/>
            <person name="Pineiro-Iglesias B."/>
            <person name="Unosson C."/>
            <person name="Inganas E."/>
            <person name="Ohlen M."/>
            <person name="Cardew S."/>
            <person name="Jensie-Markopoulos S."/>
            <person name="Salva-Serra F."/>
            <person name="Jaen-Luchoro D."/>
            <person name="Karlsson R."/>
            <person name="Svensson-Stadler L."/>
            <person name="Chun J."/>
            <person name="Moore E."/>
        </authorList>
    </citation>
    <scope>NUCLEOTIDE SEQUENCE</scope>
    <source>
        <strain evidence="3">CCUG 49675</strain>
    </source>
</reference>
<accession>A0A643CZQ0</accession>
<name>A0A643CZQ0_PSEVA</name>
<dbReference type="InterPro" id="IPR004845">
    <property type="entry name" value="T2SS_GspD_CS"/>
</dbReference>
<dbReference type="PANTHER" id="PTHR30604:SF1">
    <property type="entry name" value="DNA UTILIZATION PROTEIN HOFQ"/>
    <property type="match status" value="1"/>
</dbReference>
<comment type="caution">
    <text evidence="3">The sequence shown here is derived from an EMBL/GenBank/DDBJ whole genome shotgun (WGS) entry which is preliminary data.</text>
</comment>
<dbReference type="PANTHER" id="PTHR30604">
    <property type="entry name" value="PROTEIN TRANSPORT PROTEIN HOFQ"/>
    <property type="match status" value="1"/>
</dbReference>
<dbReference type="InterPro" id="IPR051808">
    <property type="entry name" value="Type_IV_pilus_biogenesis"/>
</dbReference>
<feature type="non-terminal residue" evidence="3">
    <location>
        <position position="1"/>
    </location>
</feature>
<dbReference type="InterPro" id="IPR004846">
    <property type="entry name" value="T2SS/T3SS_dom"/>
</dbReference>
<evidence type="ECO:0000259" key="2">
    <source>
        <dbReference type="Pfam" id="PF00263"/>
    </source>
</evidence>
<gene>
    <name evidence="3" type="ORF">F7R09_30070</name>
</gene>
<sequence length="121" mass="13526">KTEFIDATLSLDVTPSITPDGKVMMKLNITKDSQSTPTPTGQLTINKNQIDTNVLVDNGETVVLGGIFEQENISSQVKVPFLGDLPYVGRLFRRDLKTDNKRELLIFITPRIVNDTLTRNH</sequence>
<protein>
    <submittedName>
        <fullName evidence="3">Type IV pilus secretin PilQ</fullName>
    </submittedName>
</protein>
<dbReference type="PRINTS" id="PR01032">
    <property type="entry name" value="PHAGEIV"/>
</dbReference>
<evidence type="ECO:0000256" key="1">
    <source>
        <dbReference type="RuleBase" id="RU004003"/>
    </source>
</evidence>
<evidence type="ECO:0000313" key="3">
    <source>
        <dbReference type="EMBL" id="KAB0484177.1"/>
    </source>
</evidence>
<organism evidence="3">
    <name type="scientific">Pseudomonas vancouverensis</name>
    <dbReference type="NCBI Taxonomy" id="95300"/>
    <lineage>
        <taxon>Bacteria</taxon>
        <taxon>Pseudomonadati</taxon>
        <taxon>Pseudomonadota</taxon>
        <taxon>Gammaproteobacteria</taxon>
        <taxon>Pseudomonadales</taxon>
        <taxon>Pseudomonadaceae</taxon>
        <taxon>Pseudomonas</taxon>
    </lineage>
</organism>
<proteinExistence type="inferred from homology"/>
<dbReference type="PROSITE" id="PS00875">
    <property type="entry name" value="T2SP_D"/>
    <property type="match status" value="1"/>
</dbReference>
<comment type="similarity">
    <text evidence="1">Belongs to the bacterial secretin family.</text>
</comment>
<dbReference type="AlphaFoldDB" id="A0A643CZQ0"/>
<dbReference type="GO" id="GO:0009306">
    <property type="term" value="P:protein secretion"/>
    <property type="evidence" value="ECO:0007669"/>
    <property type="project" value="InterPro"/>
</dbReference>